<dbReference type="AlphaFoldDB" id="A0A162BHQ6"/>
<organism evidence="1 2">
    <name type="scientific">Pseudoalteromonas luteoviolacea S4060-1</name>
    <dbReference type="NCBI Taxonomy" id="1365257"/>
    <lineage>
        <taxon>Bacteria</taxon>
        <taxon>Pseudomonadati</taxon>
        <taxon>Pseudomonadota</taxon>
        <taxon>Gammaproteobacteria</taxon>
        <taxon>Alteromonadales</taxon>
        <taxon>Pseudoalteromonadaceae</taxon>
        <taxon>Pseudoalteromonas</taxon>
    </lineage>
</organism>
<name>A0A162BHQ6_9GAMM</name>
<dbReference type="EMBL" id="AUXX01000042">
    <property type="protein sequence ID" value="KZN62220.1"/>
    <property type="molecule type" value="Genomic_DNA"/>
</dbReference>
<reference evidence="1 2" key="1">
    <citation type="submission" date="2013-07" db="EMBL/GenBank/DDBJ databases">
        <title>Comparative Genomic and Metabolomic Analysis of Twelve Strains of Pseudoalteromonas luteoviolacea.</title>
        <authorList>
            <person name="Vynne N.G."/>
            <person name="Mansson M."/>
            <person name="Gram L."/>
        </authorList>
    </citation>
    <scope>NUCLEOTIDE SEQUENCE [LARGE SCALE GENOMIC DNA]</scope>
    <source>
        <strain evidence="1 2">S4060-1</strain>
    </source>
</reference>
<evidence type="ECO:0000313" key="1">
    <source>
        <dbReference type="EMBL" id="KZN62220.1"/>
    </source>
</evidence>
<comment type="caution">
    <text evidence="1">The sequence shown here is derived from an EMBL/GenBank/DDBJ whole genome shotgun (WGS) entry which is preliminary data.</text>
</comment>
<dbReference type="PATRIC" id="fig|1365257.3.peg.4072"/>
<sequence length="42" mass="4603">MSGLTKPMTISANVFYDSNLVAEVKIELKTAKSRLSESSWLG</sequence>
<evidence type="ECO:0000313" key="2">
    <source>
        <dbReference type="Proteomes" id="UP000076661"/>
    </source>
</evidence>
<dbReference type="Proteomes" id="UP000076661">
    <property type="component" value="Unassembled WGS sequence"/>
</dbReference>
<accession>A0A162BHQ6</accession>
<gene>
    <name evidence="1" type="ORF">N478_25760</name>
</gene>
<proteinExistence type="predicted"/>
<protein>
    <submittedName>
        <fullName evidence="1">Uncharacterized protein</fullName>
    </submittedName>
</protein>